<keyword evidence="3" id="KW-1185">Reference proteome</keyword>
<reference evidence="2" key="1">
    <citation type="submission" date="2020-11" db="EMBL/GenBank/DDBJ databases">
        <title>Nocardioides sp. CBS4Y-1, whole genome shotgun sequence.</title>
        <authorList>
            <person name="Tuo L."/>
        </authorList>
    </citation>
    <scope>NUCLEOTIDE SEQUENCE</scope>
    <source>
        <strain evidence="2">CBS4Y-1</strain>
    </source>
</reference>
<dbReference type="AlphaFoldDB" id="A0A930UVK9"/>
<dbReference type="EMBL" id="JADIVZ010000003">
    <property type="protein sequence ID" value="MBF4161668.1"/>
    <property type="molecule type" value="Genomic_DNA"/>
</dbReference>
<organism evidence="2 3">
    <name type="scientific">Nocardioides acrostichi</name>
    <dbReference type="NCBI Taxonomy" id="2784339"/>
    <lineage>
        <taxon>Bacteria</taxon>
        <taxon>Bacillati</taxon>
        <taxon>Actinomycetota</taxon>
        <taxon>Actinomycetes</taxon>
        <taxon>Propionibacteriales</taxon>
        <taxon>Nocardioidaceae</taxon>
        <taxon>Nocardioides</taxon>
    </lineage>
</organism>
<evidence type="ECO:0000313" key="3">
    <source>
        <dbReference type="Proteomes" id="UP000656804"/>
    </source>
</evidence>
<gene>
    <name evidence="2" type="ORF">ISG29_08195</name>
</gene>
<evidence type="ECO:0000313" key="2">
    <source>
        <dbReference type="EMBL" id="MBF4161668.1"/>
    </source>
</evidence>
<evidence type="ECO:0000256" key="1">
    <source>
        <dbReference type="SAM" id="MobiDB-lite"/>
    </source>
</evidence>
<accession>A0A930UVK9</accession>
<feature type="compositionally biased region" description="Acidic residues" evidence="1">
    <location>
        <begin position="24"/>
        <end position="33"/>
    </location>
</feature>
<sequence>MTAPIPEEQDQDALPTEGTPPGEHDDELSEGDDATAAREREQEHNAETSEDQPSQ</sequence>
<protein>
    <submittedName>
        <fullName evidence="2">Uncharacterized protein</fullName>
    </submittedName>
</protein>
<dbReference type="Proteomes" id="UP000656804">
    <property type="component" value="Unassembled WGS sequence"/>
</dbReference>
<dbReference type="RefSeq" id="WP_194502937.1">
    <property type="nucleotide sequence ID" value="NZ_JADIVZ010000003.1"/>
</dbReference>
<proteinExistence type="predicted"/>
<feature type="compositionally biased region" description="Basic and acidic residues" evidence="1">
    <location>
        <begin position="35"/>
        <end position="47"/>
    </location>
</feature>
<feature type="region of interest" description="Disordered" evidence="1">
    <location>
        <begin position="1"/>
        <end position="55"/>
    </location>
</feature>
<comment type="caution">
    <text evidence="2">The sequence shown here is derived from an EMBL/GenBank/DDBJ whole genome shotgun (WGS) entry which is preliminary data.</text>
</comment>
<name>A0A930UVK9_9ACTN</name>